<evidence type="ECO:0000313" key="1">
    <source>
        <dbReference type="EMBL" id="AIA88379.1"/>
    </source>
</evidence>
<dbReference type="EMBL" id="KF121095">
    <property type="protein sequence ID" value="AIA88379.1"/>
    <property type="molecule type" value="Genomic_DNA"/>
</dbReference>
<dbReference type="Gene3D" id="3.20.20.80">
    <property type="entry name" value="Glycosidases"/>
    <property type="match status" value="1"/>
</dbReference>
<proteinExistence type="predicted"/>
<protein>
    <submittedName>
        <fullName evidence="1">CAZy families GH13|CBM26 protein</fullName>
    </submittedName>
</protein>
<feature type="non-terminal residue" evidence="1">
    <location>
        <position position="90"/>
    </location>
</feature>
<name>A0A060BZM6_9BIFI</name>
<sequence>MFAASDEGGGGVTASNYGKTVRSALWNKNLSSSTLSNFSSNGATNDQIVTWVESHDNYANSDKESTSLTDYQLKMGWAVVASRDGGAPLY</sequence>
<dbReference type="AlphaFoldDB" id="A0A060BZM6"/>
<organism evidence="1">
    <name type="scientific">uncultured Bifidobacterium sp</name>
    <dbReference type="NCBI Taxonomy" id="165187"/>
    <lineage>
        <taxon>Bacteria</taxon>
        <taxon>Bacillati</taxon>
        <taxon>Actinomycetota</taxon>
        <taxon>Actinomycetes</taxon>
        <taxon>Bifidobacteriales</taxon>
        <taxon>Bifidobacteriaceae</taxon>
        <taxon>Bifidobacterium</taxon>
        <taxon>environmental samples</taxon>
    </lineage>
</organism>
<reference evidence="1" key="1">
    <citation type="journal article" date="2013" name="Environ. Microbiol.">
        <title>Seasonally variable intestinal metagenomes of the red palm weevil (Rhynchophorus ferrugineus).</title>
        <authorList>
            <person name="Jia S."/>
            <person name="Zhang X."/>
            <person name="Zhang G."/>
            <person name="Yin A."/>
            <person name="Zhang S."/>
            <person name="Li F."/>
            <person name="Wang L."/>
            <person name="Zhao D."/>
            <person name="Yun Q."/>
            <person name="Tala"/>
            <person name="Wang J."/>
            <person name="Sun G."/>
            <person name="Baabdullah M."/>
            <person name="Yu X."/>
            <person name="Hu S."/>
            <person name="Al-Mssallem I.S."/>
            <person name="Yu J."/>
        </authorList>
    </citation>
    <scope>NUCLEOTIDE SEQUENCE</scope>
</reference>
<dbReference type="InterPro" id="IPR017853">
    <property type="entry name" value="GH"/>
</dbReference>
<dbReference type="SUPFAM" id="SSF51445">
    <property type="entry name" value="(Trans)glycosidases"/>
    <property type="match status" value="1"/>
</dbReference>
<accession>A0A060BZM6</accession>